<dbReference type="SUPFAM" id="SSF56112">
    <property type="entry name" value="Protein kinase-like (PK-like)"/>
    <property type="match status" value="1"/>
</dbReference>
<comment type="caution">
    <text evidence="10">The sequence shown here is derived from an EMBL/GenBank/DDBJ whole genome shotgun (WGS) entry which is preliminary data.</text>
</comment>
<dbReference type="EC" id="2.7.11.1" evidence="2"/>
<keyword evidence="11" id="KW-1185">Reference proteome</keyword>
<sequence>MPAPARRRRIVKGPLLAAYPQFEPRLPKHRDFFTHVRNARSSSVPGSPRRRTLPPTPQPSAPMDPADFGPTTQQLHAAQAAEALPPGTNLGGFRVVEVLGRGSSSIVYLALDSSLQRQVAIKEYLPADLAERGEGLRVSLKRGADAARFAQGVSTFLQRAKLLARLDHPALPRVHGFWQEHQTAYMTMAYCEGHSLADVLAEMLDPPDEAWLRALMAPLLGALELLHAAQCTHGGISADNILVQADGSPVLLGLGAARRLADPSRPAGPGADLKALAEVLHLAIGGGELGATRDAVDHRPPSFVDTALELHARFPRLHYSAAFLACVDAALSNNPRRRINSVAEFRQRLDRVPTAQKKGSVPSGTAERPSPTESTAAMPSMAAQPQRGRQLWAVALGLAVLGVAGGWWRLQTHAAPPPMARVSESPPVATIEPVSAAVPASKAVQVLPVESPASAEVATIVATSSSQAEPVPDTKRTQAKAAPAEPNNPRAVCGQRTNFSLYYCMQTQCKRPQFLQHRQCLDLRENDAVN</sequence>
<organism evidence="10 11">
    <name type="scientific">Piscinibacter terrae</name>
    <dbReference type="NCBI Taxonomy" id="2496871"/>
    <lineage>
        <taxon>Bacteria</taxon>
        <taxon>Pseudomonadati</taxon>
        <taxon>Pseudomonadota</taxon>
        <taxon>Betaproteobacteria</taxon>
        <taxon>Burkholderiales</taxon>
        <taxon>Sphaerotilaceae</taxon>
        <taxon>Piscinibacter</taxon>
    </lineage>
</organism>
<evidence type="ECO:0000256" key="2">
    <source>
        <dbReference type="ARBA" id="ARBA00012513"/>
    </source>
</evidence>
<dbReference type="PROSITE" id="PS00107">
    <property type="entry name" value="PROTEIN_KINASE_ATP"/>
    <property type="match status" value="1"/>
</dbReference>
<dbReference type="InterPro" id="IPR011009">
    <property type="entry name" value="Kinase-like_dom_sf"/>
</dbReference>
<dbReference type="InterPro" id="IPR000719">
    <property type="entry name" value="Prot_kinase_dom"/>
</dbReference>
<gene>
    <name evidence="10" type="ORF">DZC73_18285</name>
</gene>
<reference evidence="10 11" key="2">
    <citation type="submission" date="2018-12" db="EMBL/GenBank/DDBJ databases">
        <title>Rhizobacter gummiphilus sp. nov., a rubber-degrading bacterium isolated from the soil of a botanical garden in Japan.</title>
        <authorList>
            <person name="Shunsuke S.S."/>
        </authorList>
    </citation>
    <scope>NUCLEOTIDE SEQUENCE [LARGE SCALE GENOMIC DNA]</scope>
    <source>
        <strain evidence="10 11">S-16</strain>
    </source>
</reference>
<feature type="region of interest" description="Disordered" evidence="8">
    <location>
        <begin position="350"/>
        <end position="383"/>
    </location>
</feature>
<evidence type="ECO:0000256" key="5">
    <source>
        <dbReference type="ARBA" id="ARBA00022777"/>
    </source>
</evidence>
<dbReference type="SMART" id="SM00220">
    <property type="entry name" value="S_TKc"/>
    <property type="match status" value="1"/>
</dbReference>
<dbReference type="InterPro" id="IPR017441">
    <property type="entry name" value="Protein_kinase_ATP_BS"/>
</dbReference>
<evidence type="ECO:0000256" key="4">
    <source>
        <dbReference type="ARBA" id="ARBA00022741"/>
    </source>
</evidence>
<keyword evidence="6 7" id="KW-0067">ATP-binding</keyword>
<reference evidence="10 11" key="1">
    <citation type="submission" date="2018-08" db="EMBL/GenBank/DDBJ databases">
        <authorList>
            <person name="Khan S.A."/>
            <person name="Jeon C.O."/>
            <person name="Chun B.H."/>
            <person name="Jeong S.E."/>
        </authorList>
    </citation>
    <scope>NUCLEOTIDE SEQUENCE [LARGE SCALE GENOMIC DNA]</scope>
    <source>
        <strain evidence="10 11">S-16</strain>
    </source>
</reference>
<proteinExistence type="inferred from homology"/>
<evidence type="ECO:0000313" key="11">
    <source>
        <dbReference type="Proteomes" id="UP000267464"/>
    </source>
</evidence>
<dbReference type="Gene3D" id="1.10.510.10">
    <property type="entry name" value="Transferase(Phosphotransferase) domain 1"/>
    <property type="match status" value="1"/>
</dbReference>
<evidence type="ECO:0000259" key="9">
    <source>
        <dbReference type="PROSITE" id="PS50011"/>
    </source>
</evidence>
<dbReference type="InterPro" id="IPR050660">
    <property type="entry name" value="NEK_Ser/Thr_kinase"/>
</dbReference>
<feature type="region of interest" description="Disordered" evidence="8">
    <location>
        <begin position="465"/>
        <end position="489"/>
    </location>
</feature>
<dbReference type="GO" id="GO:0005524">
    <property type="term" value="F:ATP binding"/>
    <property type="evidence" value="ECO:0007669"/>
    <property type="project" value="UniProtKB-UniRule"/>
</dbReference>
<dbReference type="GO" id="GO:0004674">
    <property type="term" value="F:protein serine/threonine kinase activity"/>
    <property type="evidence" value="ECO:0007669"/>
    <property type="project" value="UniProtKB-EC"/>
</dbReference>
<comment type="similarity">
    <text evidence="1">Belongs to the protein kinase superfamily. NEK Ser/Thr protein kinase family. NIMA subfamily.</text>
</comment>
<evidence type="ECO:0000256" key="1">
    <source>
        <dbReference type="ARBA" id="ARBA00010886"/>
    </source>
</evidence>
<evidence type="ECO:0000256" key="6">
    <source>
        <dbReference type="ARBA" id="ARBA00022840"/>
    </source>
</evidence>
<dbReference type="Proteomes" id="UP000267464">
    <property type="component" value="Unassembled WGS sequence"/>
</dbReference>
<keyword evidence="4 7" id="KW-0547">Nucleotide-binding</keyword>
<dbReference type="EMBL" id="QUSW01000005">
    <property type="protein sequence ID" value="RQP23073.1"/>
    <property type="molecule type" value="Genomic_DNA"/>
</dbReference>
<dbReference type="Gene3D" id="3.30.200.20">
    <property type="entry name" value="Phosphorylase Kinase, domain 1"/>
    <property type="match status" value="1"/>
</dbReference>
<protein>
    <recommendedName>
        <fullName evidence="2">non-specific serine/threonine protein kinase</fullName>
        <ecNumber evidence="2">2.7.11.1</ecNumber>
    </recommendedName>
</protein>
<accession>A0A3N7HN76</accession>
<keyword evidence="5" id="KW-0418">Kinase</keyword>
<dbReference type="AlphaFoldDB" id="A0A3N7HN76"/>
<feature type="binding site" evidence="7">
    <location>
        <position position="122"/>
    </location>
    <ligand>
        <name>ATP</name>
        <dbReference type="ChEBI" id="CHEBI:30616"/>
    </ligand>
</feature>
<evidence type="ECO:0000256" key="7">
    <source>
        <dbReference type="PROSITE-ProRule" id="PRU10141"/>
    </source>
</evidence>
<feature type="domain" description="Protein kinase" evidence="9">
    <location>
        <begin position="93"/>
        <end position="381"/>
    </location>
</feature>
<evidence type="ECO:0000256" key="8">
    <source>
        <dbReference type="SAM" id="MobiDB-lite"/>
    </source>
</evidence>
<dbReference type="Pfam" id="PF00069">
    <property type="entry name" value="Pkinase"/>
    <property type="match status" value="1"/>
</dbReference>
<evidence type="ECO:0000256" key="3">
    <source>
        <dbReference type="ARBA" id="ARBA00022679"/>
    </source>
</evidence>
<name>A0A3N7HN76_9BURK</name>
<dbReference type="PANTHER" id="PTHR43671">
    <property type="entry name" value="SERINE/THREONINE-PROTEIN KINASE NEK"/>
    <property type="match status" value="1"/>
</dbReference>
<dbReference type="PANTHER" id="PTHR43671:SF13">
    <property type="entry name" value="SERINE_THREONINE-PROTEIN KINASE NEK2"/>
    <property type="match status" value="1"/>
</dbReference>
<keyword evidence="3" id="KW-0808">Transferase</keyword>
<feature type="region of interest" description="Disordered" evidence="8">
    <location>
        <begin position="38"/>
        <end position="68"/>
    </location>
</feature>
<evidence type="ECO:0000313" key="10">
    <source>
        <dbReference type="EMBL" id="RQP23073.1"/>
    </source>
</evidence>
<dbReference type="PROSITE" id="PS50011">
    <property type="entry name" value="PROTEIN_KINASE_DOM"/>
    <property type="match status" value="1"/>
</dbReference>